<dbReference type="InterPro" id="IPR041614">
    <property type="entry name" value="DprA_WH"/>
</dbReference>
<dbReference type="RefSeq" id="WP_218025494.1">
    <property type="nucleotide sequence ID" value="NZ_AP025739.1"/>
</dbReference>
<accession>A0A402CQT2</accession>
<dbReference type="KEGG" id="ccot:CCAX7_46710"/>
<proteinExistence type="inferred from homology"/>
<dbReference type="Gene3D" id="3.40.50.450">
    <property type="match status" value="1"/>
</dbReference>
<feature type="domain" description="DprA winged helix" evidence="3">
    <location>
        <begin position="78"/>
        <end position="135"/>
    </location>
</feature>
<protein>
    <submittedName>
        <fullName evidence="4">Uncharacterized protein</fullName>
    </submittedName>
</protein>
<dbReference type="PANTHER" id="PTHR43022:SF1">
    <property type="entry name" value="PROTEIN SMF"/>
    <property type="match status" value="1"/>
</dbReference>
<evidence type="ECO:0000259" key="3">
    <source>
        <dbReference type="Pfam" id="PF17782"/>
    </source>
</evidence>
<gene>
    <name evidence="4" type="ORF">CCAX7_46710</name>
</gene>
<dbReference type="Proteomes" id="UP000287394">
    <property type="component" value="Chromosome"/>
</dbReference>
<organism evidence="4 5">
    <name type="scientific">Capsulimonas corticalis</name>
    <dbReference type="NCBI Taxonomy" id="2219043"/>
    <lineage>
        <taxon>Bacteria</taxon>
        <taxon>Bacillati</taxon>
        <taxon>Armatimonadota</taxon>
        <taxon>Armatimonadia</taxon>
        <taxon>Capsulimonadales</taxon>
        <taxon>Capsulimonadaceae</taxon>
        <taxon>Capsulimonas</taxon>
    </lineage>
</organism>
<reference evidence="4 5" key="1">
    <citation type="journal article" date="2019" name="Int. J. Syst. Evol. Microbiol.">
        <title>Capsulimonas corticalis gen. nov., sp. nov., an aerobic capsulated bacterium, of a novel bacterial order, Capsulimonadales ord. nov., of the class Armatimonadia of the phylum Armatimonadetes.</title>
        <authorList>
            <person name="Li J."/>
            <person name="Kudo C."/>
            <person name="Tonouchi A."/>
        </authorList>
    </citation>
    <scope>NUCLEOTIDE SEQUENCE [LARGE SCALE GENOMIC DNA]</scope>
    <source>
        <strain evidence="4 5">AX-7</strain>
    </source>
</reference>
<sequence length="141" mass="15187">MIESPLDSGSLITAREAGDQGRDVFAIPGPIDTGRNAGCHKLIQDGAKLVQNVDDILEELGVLTLRSPDGPTNLLSSAPIPTNLPPEQRRVLELLTLQPRNVDSMIVESKMTAPQVSSILTLLEMRGLARRVPGNAFVRVL</sequence>
<comment type="similarity">
    <text evidence="1">Belongs to the DprA/Smf family.</text>
</comment>
<dbReference type="PANTHER" id="PTHR43022">
    <property type="entry name" value="PROTEIN SMF"/>
    <property type="match status" value="1"/>
</dbReference>
<keyword evidence="5" id="KW-1185">Reference proteome</keyword>
<dbReference type="EMBL" id="AP025739">
    <property type="protein sequence ID" value="BDI32620.1"/>
    <property type="molecule type" value="Genomic_DNA"/>
</dbReference>
<dbReference type="InterPro" id="IPR003488">
    <property type="entry name" value="DprA"/>
</dbReference>
<dbReference type="AlphaFoldDB" id="A0A402CQT2"/>
<dbReference type="Gene3D" id="1.10.10.10">
    <property type="entry name" value="Winged helix-like DNA-binding domain superfamily/Winged helix DNA-binding domain"/>
    <property type="match status" value="1"/>
</dbReference>
<evidence type="ECO:0000313" key="5">
    <source>
        <dbReference type="Proteomes" id="UP000287394"/>
    </source>
</evidence>
<evidence type="ECO:0000313" key="4">
    <source>
        <dbReference type="EMBL" id="BDI32620.1"/>
    </source>
</evidence>
<evidence type="ECO:0000259" key="2">
    <source>
        <dbReference type="Pfam" id="PF02481"/>
    </source>
</evidence>
<dbReference type="InterPro" id="IPR036388">
    <property type="entry name" value="WH-like_DNA-bd_sf"/>
</dbReference>
<dbReference type="InterPro" id="IPR057666">
    <property type="entry name" value="DrpA_SLOG"/>
</dbReference>
<name>A0A402CQT2_9BACT</name>
<dbReference type="Pfam" id="PF17782">
    <property type="entry name" value="WHD_DprA"/>
    <property type="match status" value="1"/>
</dbReference>
<dbReference type="GO" id="GO:0009294">
    <property type="term" value="P:DNA-mediated transformation"/>
    <property type="evidence" value="ECO:0007669"/>
    <property type="project" value="InterPro"/>
</dbReference>
<feature type="domain" description="Smf/DprA SLOG" evidence="2">
    <location>
        <begin position="2"/>
        <end position="60"/>
    </location>
</feature>
<dbReference type="Pfam" id="PF02481">
    <property type="entry name" value="DNA_processg_A"/>
    <property type="match status" value="1"/>
</dbReference>
<evidence type="ECO:0000256" key="1">
    <source>
        <dbReference type="ARBA" id="ARBA00006525"/>
    </source>
</evidence>